<keyword evidence="2" id="KW-0812">Transmembrane</keyword>
<evidence type="ECO:0000313" key="3">
    <source>
        <dbReference type="EMBL" id="MCY7007414.1"/>
    </source>
</evidence>
<feature type="transmembrane region" description="Helical" evidence="2">
    <location>
        <begin position="7"/>
        <end position="26"/>
    </location>
</feature>
<gene>
    <name evidence="3" type="ORF">OCK72_01960</name>
</gene>
<reference evidence="3" key="1">
    <citation type="submission" date="2022-09" db="EMBL/GenBank/DDBJ databases">
        <authorList>
            <person name="Zoaiter M."/>
        </authorList>
    </citation>
    <scope>NUCLEOTIDE SEQUENCE</scope>
    <source>
        <strain evidence="3">DSM 19848</strain>
    </source>
</reference>
<feature type="coiled-coil region" evidence="1">
    <location>
        <begin position="105"/>
        <end position="139"/>
    </location>
</feature>
<feature type="transmembrane region" description="Helical" evidence="2">
    <location>
        <begin position="54"/>
        <end position="73"/>
    </location>
</feature>
<dbReference type="EMBL" id="JAOXXL010000004">
    <property type="protein sequence ID" value="MCY7007414.1"/>
    <property type="molecule type" value="Genomic_DNA"/>
</dbReference>
<accession>A0ABT4DJI8</accession>
<keyword evidence="2" id="KW-1133">Transmembrane helix</keyword>
<evidence type="ECO:0000256" key="2">
    <source>
        <dbReference type="SAM" id="Phobius"/>
    </source>
</evidence>
<keyword evidence="1" id="KW-0175">Coiled coil</keyword>
<feature type="transmembrane region" description="Helical" evidence="2">
    <location>
        <begin position="85"/>
        <end position="102"/>
    </location>
</feature>
<proteinExistence type="predicted"/>
<organism evidence="3 4">
    <name type="scientific">Fusobacterium simiae</name>
    <dbReference type="NCBI Taxonomy" id="855"/>
    <lineage>
        <taxon>Bacteria</taxon>
        <taxon>Fusobacteriati</taxon>
        <taxon>Fusobacteriota</taxon>
        <taxon>Fusobacteriia</taxon>
        <taxon>Fusobacteriales</taxon>
        <taxon>Fusobacteriaceae</taxon>
        <taxon>Fusobacterium</taxon>
    </lineage>
</organism>
<comment type="caution">
    <text evidence="3">The sequence shown here is derived from an EMBL/GenBank/DDBJ whole genome shotgun (WGS) entry which is preliminary data.</text>
</comment>
<evidence type="ECO:0000256" key="1">
    <source>
        <dbReference type="SAM" id="Coils"/>
    </source>
</evidence>
<sequence length="296" mass="34725">MKTIFRCLLESAVYTILVLLIFYFLPYTKKEFLVLNLHPLEIVVALMSLRYGTYLGILSSFIAISGYIFAYLHSGNDMILFLLKFQYYKFFLMFLFTAMILGKFKLDYKNREEDLKKGFEKLENNFQEEKEKNQQLLDISISLKNQIIRSGGSIVSFHNLKKELLQSKKDDLYKKILEIFRQLLDCKVCSIYSLIDSKLIRIFEIGKSNMGKEILLDSKNGERFLEAFNKNTNLNFPFDISGKQPLFIGPLYDKNNIIGFLGIESFNYTTGEKYNFELFKILMEEINEILQKRGDQ</sequence>
<protein>
    <recommendedName>
        <fullName evidence="5">GAF domain-containing protein</fullName>
    </recommendedName>
</protein>
<dbReference type="RefSeq" id="WP_265151642.1">
    <property type="nucleotide sequence ID" value="NZ_JAOXXL010000004.1"/>
</dbReference>
<name>A0ABT4DJI8_FUSSI</name>
<keyword evidence="2" id="KW-0472">Membrane</keyword>
<evidence type="ECO:0008006" key="5">
    <source>
        <dbReference type="Google" id="ProtNLM"/>
    </source>
</evidence>
<dbReference type="Proteomes" id="UP001062738">
    <property type="component" value="Unassembled WGS sequence"/>
</dbReference>
<keyword evidence="4" id="KW-1185">Reference proteome</keyword>
<evidence type="ECO:0000313" key="4">
    <source>
        <dbReference type="Proteomes" id="UP001062738"/>
    </source>
</evidence>